<dbReference type="PROSITE" id="PS51257">
    <property type="entry name" value="PROKAR_LIPOPROTEIN"/>
    <property type="match status" value="1"/>
</dbReference>
<feature type="domain" description="Solute-binding protein family 3/N-terminal" evidence="3">
    <location>
        <begin position="64"/>
        <end position="287"/>
    </location>
</feature>
<dbReference type="InterPro" id="IPR001638">
    <property type="entry name" value="Solute-binding_3/MltF_N"/>
</dbReference>
<accession>A0A6J4TB43</accession>
<dbReference type="AlphaFoldDB" id="A0A6J4TB43"/>
<proteinExistence type="predicted"/>
<dbReference type="Gene3D" id="3.40.190.10">
    <property type="entry name" value="Periplasmic binding protein-like II"/>
    <property type="match status" value="2"/>
</dbReference>
<dbReference type="CDD" id="cd13530">
    <property type="entry name" value="PBP2_peptides_like"/>
    <property type="match status" value="1"/>
</dbReference>
<organism evidence="4">
    <name type="scientific">uncultured Solirubrobacteraceae bacterium</name>
    <dbReference type="NCBI Taxonomy" id="1162706"/>
    <lineage>
        <taxon>Bacteria</taxon>
        <taxon>Bacillati</taxon>
        <taxon>Actinomycetota</taxon>
        <taxon>Thermoleophilia</taxon>
        <taxon>Solirubrobacterales</taxon>
        <taxon>Solirubrobacteraceae</taxon>
        <taxon>environmental samples</taxon>
    </lineage>
</organism>
<gene>
    <name evidence="4" type="ORF">AVDCRST_MAG13-3201</name>
</gene>
<evidence type="ECO:0000256" key="2">
    <source>
        <dbReference type="SAM" id="SignalP"/>
    </source>
</evidence>
<evidence type="ECO:0000313" key="4">
    <source>
        <dbReference type="EMBL" id="CAA9518057.1"/>
    </source>
</evidence>
<dbReference type="PANTHER" id="PTHR35936:SF38">
    <property type="entry name" value="GLUTAMINE-BINDING PERIPLASMIC PROTEIN"/>
    <property type="match status" value="1"/>
</dbReference>
<sequence length="296" mass="31476">MTRASGIQRLTRAALAALALLAVLVFAGCGEDEAQEAAGGGAETVTEAAEEAAPQDVGLMKSGTLTVGMNLQFEPQMYLKDGQPAGYDVDLLNKIAPAMQAKLDIQNLDFNGLIPGLQSKKFDMVSVGLSNTPERAKAVDFTRAYVPYVQVLAVGKADAGASDPAAFNKSGMTITALQGSTGEQLAKKLFPEAEVKGLPDQNAAFLEVATGRANGIVVEDYLLAQFQKTNPDKLEKAAFPEPLDVQYGSYAVQKGNKALVTFLDAWLCKAQLDGTLEETYKKNFGVEEFPEMPSCP</sequence>
<dbReference type="Pfam" id="PF00497">
    <property type="entry name" value="SBP_bac_3"/>
    <property type="match status" value="1"/>
</dbReference>
<dbReference type="SMART" id="SM00062">
    <property type="entry name" value="PBPb"/>
    <property type="match status" value="1"/>
</dbReference>
<keyword evidence="1 2" id="KW-0732">Signal</keyword>
<reference evidence="4" key="1">
    <citation type="submission" date="2020-02" db="EMBL/GenBank/DDBJ databases">
        <authorList>
            <person name="Meier V. D."/>
        </authorList>
    </citation>
    <scope>NUCLEOTIDE SEQUENCE</scope>
    <source>
        <strain evidence="4">AVDCRST_MAG13</strain>
    </source>
</reference>
<dbReference type="EMBL" id="CADCVO010000513">
    <property type="protein sequence ID" value="CAA9518057.1"/>
    <property type="molecule type" value="Genomic_DNA"/>
</dbReference>
<dbReference type="PANTHER" id="PTHR35936">
    <property type="entry name" value="MEMBRANE-BOUND LYTIC MUREIN TRANSGLYCOSYLASE F"/>
    <property type="match status" value="1"/>
</dbReference>
<feature type="chain" id="PRO_5039129923" description="Solute-binding protein family 3/N-terminal domain-containing protein" evidence="2">
    <location>
        <begin position="28"/>
        <end position="296"/>
    </location>
</feature>
<protein>
    <recommendedName>
        <fullName evidence="3">Solute-binding protein family 3/N-terminal domain-containing protein</fullName>
    </recommendedName>
</protein>
<evidence type="ECO:0000259" key="3">
    <source>
        <dbReference type="SMART" id="SM00062"/>
    </source>
</evidence>
<feature type="signal peptide" evidence="2">
    <location>
        <begin position="1"/>
        <end position="27"/>
    </location>
</feature>
<dbReference type="SUPFAM" id="SSF53850">
    <property type="entry name" value="Periplasmic binding protein-like II"/>
    <property type="match status" value="1"/>
</dbReference>
<name>A0A6J4TB43_9ACTN</name>
<evidence type="ECO:0000256" key="1">
    <source>
        <dbReference type="ARBA" id="ARBA00022729"/>
    </source>
</evidence>